<name>A0A2U2DGA7_9HYPH</name>
<dbReference type="Pfam" id="PF24703">
    <property type="entry name" value="DUF7666"/>
    <property type="match status" value="1"/>
</dbReference>
<evidence type="ECO:0000259" key="1">
    <source>
        <dbReference type="Pfam" id="PF24703"/>
    </source>
</evidence>
<reference evidence="2 3" key="1">
    <citation type="submission" date="2018-05" db="EMBL/GenBank/DDBJ databases">
        <title>The draft genome of strain NS-104.</title>
        <authorList>
            <person name="Hang P."/>
            <person name="Jiang J."/>
        </authorList>
    </citation>
    <scope>NUCLEOTIDE SEQUENCE [LARGE SCALE GENOMIC DNA]</scope>
    <source>
        <strain evidence="2 3">NS-104</strain>
    </source>
</reference>
<dbReference type="Proteomes" id="UP000245252">
    <property type="component" value="Unassembled WGS sequence"/>
</dbReference>
<accession>A0A2U2DGA7</accession>
<evidence type="ECO:0000313" key="3">
    <source>
        <dbReference type="Proteomes" id="UP000245252"/>
    </source>
</evidence>
<comment type="caution">
    <text evidence="2">The sequence shown here is derived from an EMBL/GenBank/DDBJ whole genome shotgun (WGS) entry which is preliminary data.</text>
</comment>
<proteinExistence type="predicted"/>
<dbReference type="OrthoDB" id="8456222at2"/>
<keyword evidence="3" id="KW-1185">Reference proteome</keyword>
<protein>
    <recommendedName>
        <fullName evidence="1">DUF7666 domain-containing protein</fullName>
    </recommendedName>
</protein>
<dbReference type="InterPro" id="IPR056083">
    <property type="entry name" value="DUF7666"/>
</dbReference>
<organism evidence="2 3">
    <name type="scientific">Metarhizobium album</name>
    <dbReference type="NCBI Taxonomy" id="2182425"/>
    <lineage>
        <taxon>Bacteria</taxon>
        <taxon>Pseudomonadati</taxon>
        <taxon>Pseudomonadota</taxon>
        <taxon>Alphaproteobacteria</taxon>
        <taxon>Hyphomicrobiales</taxon>
        <taxon>Rhizobiaceae</taxon>
        <taxon>Metarhizobium</taxon>
    </lineage>
</organism>
<sequence>MARSAENDDARLDATPAAKLVTYKGYNKDLSCSPDGVKFQYEIGKTYDNGGRPVRRCGDGAFHSVEMPMDAWSYYGPAKSRYTLTEAFGDIARDANGDSKIASAKITIGVELSLGDQAHSATTGNRAHSDVKGANSVAVAVGRNSTATAHEGGAISLAAYDDNVWPPKLVAVRSSLVGENGIEPGKKYRLTTGGEFELAA</sequence>
<gene>
    <name evidence="2" type="ORF">DEM27_31835</name>
</gene>
<dbReference type="RefSeq" id="WP_109462255.1">
    <property type="nucleotide sequence ID" value="NZ_QFBC01000028.1"/>
</dbReference>
<evidence type="ECO:0000313" key="2">
    <source>
        <dbReference type="EMBL" id="PWE52332.1"/>
    </source>
</evidence>
<feature type="domain" description="DUF7666" evidence="1">
    <location>
        <begin position="21"/>
        <end position="116"/>
    </location>
</feature>
<dbReference type="EMBL" id="QFBC01000028">
    <property type="protein sequence ID" value="PWE52332.1"/>
    <property type="molecule type" value="Genomic_DNA"/>
</dbReference>
<dbReference type="AlphaFoldDB" id="A0A2U2DGA7"/>